<dbReference type="InterPro" id="IPR052963">
    <property type="entry name" value="Pantetheine_PDE"/>
</dbReference>
<evidence type="ECO:0000313" key="3">
    <source>
        <dbReference type="Proteomes" id="UP000799440"/>
    </source>
</evidence>
<dbReference type="PANTHER" id="PTHR36492:SF2">
    <property type="entry name" value="[ACYL-CARRIER-PROTEIN] PHOSPHODIESTERASE PPTH"/>
    <property type="match status" value="1"/>
</dbReference>
<dbReference type="OrthoDB" id="550558at2759"/>
<name>A0A6A6VFE1_9PLEO</name>
<dbReference type="SUPFAM" id="SSF56300">
    <property type="entry name" value="Metallo-dependent phosphatases"/>
    <property type="match status" value="1"/>
</dbReference>
<accession>A0A6A6VFE1</accession>
<keyword evidence="3" id="KW-1185">Reference proteome</keyword>
<sequence length="317" mass="36441">MDPETIASAVAASQTDVAERPGRLWAISDLHLSYPTNRDELQKLKPRPNDGLIICGDVGERPEHLHTAFKCATDCFRHVFWAPGNHELYTPPTDKAGFKGEQKYEQCVAIAREYGVKTPEDDYMLWQGEGGPCLIAPIFTLYDYSFRPADIKFEDALDWAREQEIEATDEHLLHPDPWPSRQDWCEALVARTERKLEAAVAANPGIKLIIAGHWPLREDLVHLPMIPRFSLWCGTKKTEDWHNRFSAKVVVSGHLHIRRTDWKDNTRFEECSLGYPRQWQHCMDQGLEINDLLREILPGPPEIPPLDQRATVWRKYG</sequence>
<reference evidence="2" key="1">
    <citation type="journal article" date="2020" name="Stud. Mycol.">
        <title>101 Dothideomycetes genomes: a test case for predicting lifestyles and emergence of pathogens.</title>
        <authorList>
            <person name="Haridas S."/>
            <person name="Albert R."/>
            <person name="Binder M."/>
            <person name="Bloem J."/>
            <person name="Labutti K."/>
            <person name="Salamov A."/>
            <person name="Andreopoulos B."/>
            <person name="Baker S."/>
            <person name="Barry K."/>
            <person name="Bills G."/>
            <person name="Bluhm B."/>
            <person name="Cannon C."/>
            <person name="Castanera R."/>
            <person name="Culley D."/>
            <person name="Daum C."/>
            <person name="Ezra D."/>
            <person name="Gonzalez J."/>
            <person name="Henrissat B."/>
            <person name="Kuo A."/>
            <person name="Liang C."/>
            <person name="Lipzen A."/>
            <person name="Lutzoni F."/>
            <person name="Magnuson J."/>
            <person name="Mondo S."/>
            <person name="Nolan M."/>
            <person name="Ohm R."/>
            <person name="Pangilinan J."/>
            <person name="Park H.-J."/>
            <person name="Ramirez L."/>
            <person name="Alfaro M."/>
            <person name="Sun H."/>
            <person name="Tritt A."/>
            <person name="Yoshinaga Y."/>
            <person name="Zwiers L.-H."/>
            <person name="Turgeon B."/>
            <person name="Goodwin S."/>
            <person name="Spatafora J."/>
            <person name="Crous P."/>
            <person name="Grigoriev I."/>
        </authorList>
    </citation>
    <scope>NUCLEOTIDE SEQUENCE</scope>
    <source>
        <strain evidence="2">CBS 119925</strain>
    </source>
</reference>
<protein>
    <submittedName>
        <fullName evidence="2">Ser/Thr protein phosphatase family protein</fullName>
    </submittedName>
</protein>
<dbReference type="InterPro" id="IPR004843">
    <property type="entry name" value="Calcineurin-like_PHP"/>
</dbReference>
<evidence type="ECO:0000259" key="1">
    <source>
        <dbReference type="Pfam" id="PF00149"/>
    </source>
</evidence>
<dbReference type="Proteomes" id="UP000799440">
    <property type="component" value="Unassembled WGS sequence"/>
</dbReference>
<feature type="domain" description="Calcineurin-like phosphoesterase" evidence="1">
    <location>
        <begin position="23"/>
        <end position="257"/>
    </location>
</feature>
<evidence type="ECO:0000313" key="2">
    <source>
        <dbReference type="EMBL" id="KAF2748290.1"/>
    </source>
</evidence>
<organism evidence="2 3">
    <name type="scientific">Sporormia fimetaria CBS 119925</name>
    <dbReference type="NCBI Taxonomy" id="1340428"/>
    <lineage>
        <taxon>Eukaryota</taxon>
        <taxon>Fungi</taxon>
        <taxon>Dikarya</taxon>
        <taxon>Ascomycota</taxon>
        <taxon>Pezizomycotina</taxon>
        <taxon>Dothideomycetes</taxon>
        <taxon>Pleosporomycetidae</taxon>
        <taxon>Pleosporales</taxon>
        <taxon>Sporormiaceae</taxon>
        <taxon>Sporormia</taxon>
    </lineage>
</organism>
<dbReference type="GO" id="GO:0016787">
    <property type="term" value="F:hydrolase activity"/>
    <property type="evidence" value="ECO:0007669"/>
    <property type="project" value="InterPro"/>
</dbReference>
<dbReference type="Gene3D" id="3.60.21.10">
    <property type="match status" value="1"/>
</dbReference>
<dbReference type="InterPro" id="IPR029052">
    <property type="entry name" value="Metallo-depent_PP-like"/>
</dbReference>
<dbReference type="PANTHER" id="PTHR36492">
    <property type="match status" value="1"/>
</dbReference>
<gene>
    <name evidence="2" type="ORF">M011DRAFT_476314</name>
</gene>
<proteinExistence type="predicted"/>
<dbReference type="AlphaFoldDB" id="A0A6A6VFE1"/>
<dbReference type="EMBL" id="MU006569">
    <property type="protein sequence ID" value="KAF2748290.1"/>
    <property type="molecule type" value="Genomic_DNA"/>
</dbReference>
<dbReference type="Pfam" id="PF00149">
    <property type="entry name" value="Metallophos"/>
    <property type="match status" value="1"/>
</dbReference>